<feature type="region of interest" description="Disordered" evidence="1">
    <location>
        <begin position="1"/>
        <end position="23"/>
    </location>
</feature>
<sequence length="90" mass="10458">MISQWSRDKRRRRREEEAAKPHPHDVIMLELMRQLRPHTYGAIYDNPRSVSARALQKAIDEMAGTITGDAQYFHAKPHSLCVGFRESPKD</sequence>
<evidence type="ECO:0000313" key="2">
    <source>
        <dbReference type="EMBL" id="KZD20350.1"/>
    </source>
</evidence>
<proteinExistence type="predicted"/>
<reference evidence="2 3" key="1">
    <citation type="submission" date="2016-03" db="EMBL/GenBank/DDBJ databases">
        <title>Microsymbionts genomes from the relict species Vavilovia formosa (Stev.) Fed.</title>
        <authorList>
            <person name="Kopat V."/>
            <person name="Chirak E."/>
            <person name="Kimeklis A."/>
            <person name="Andronov E."/>
        </authorList>
    </citation>
    <scope>NUCLEOTIDE SEQUENCE [LARGE SCALE GENOMIC DNA]</scope>
    <source>
        <strain evidence="2 3">Vaf07</strain>
    </source>
</reference>
<organism evidence="2 3">
    <name type="scientific">Tardiphaga robiniae</name>
    <dbReference type="NCBI Taxonomy" id="943830"/>
    <lineage>
        <taxon>Bacteria</taxon>
        <taxon>Pseudomonadati</taxon>
        <taxon>Pseudomonadota</taxon>
        <taxon>Alphaproteobacteria</taxon>
        <taxon>Hyphomicrobiales</taxon>
        <taxon>Nitrobacteraceae</taxon>
        <taxon>Tardiphaga</taxon>
    </lineage>
</organism>
<dbReference type="STRING" id="943830.A4A58_19105"/>
<name>A0A163X384_9BRAD</name>
<dbReference type="EMBL" id="LVYV01000056">
    <property type="protein sequence ID" value="KZD20350.1"/>
    <property type="molecule type" value="Genomic_DNA"/>
</dbReference>
<dbReference type="AlphaFoldDB" id="A0A163X384"/>
<accession>A0A163X384</accession>
<protein>
    <submittedName>
        <fullName evidence="2">Uncharacterized protein</fullName>
    </submittedName>
</protein>
<evidence type="ECO:0000313" key="3">
    <source>
        <dbReference type="Proteomes" id="UP000076574"/>
    </source>
</evidence>
<dbReference type="RefSeq" id="WP_068738658.1">
    <property type="nucleotide sequence ID" value="NZ_LVYV01000056.1"/>
</dbReference>
<keyword evidence="3" id="KW-1185">Reference proteome</keyword>
<gene>
    <name evidence="2" type="ORF">A4A58_19105</name>
</gene>
<feature type="compositionally biased region" description="Basic and acidic residues" evidence="1">
    <location>
        <begin position="14"/>
        <end position="23"/>
    </location>
</feature>
<dbReference type="Proteomes" id="UP000076574">
    <property type="component" value="Unassembled WGS sequence"/>
</dbReference>
<comment type="caution">
    <text evidence="2">The sequence shown here is derived from an EMBL/GenBank/DDBJ whole genome shotgun (WGS) entry which is preliminary data.</text>
</comment>
<evidence type="ECO:0000256" key="1">
    <source>
        <dbReference type="SAM" id="MobiDB-lite"/>
    </source>
</evidence>